<proteinExistence type="predicted"/>
<dbReference type="RefSeq" id="WP_354219669.1">
    <property type="nucleotide sequence ID" value="NZ_JBEPMX010000004.1"/>
</dbReference>
<dbReference type="InterPro" id="IPR016181">
    <property type="entry name" value="Acyl_CoA_acyltransferase"/>
</dbReference>
<dbReference type="PROSITE" id="PS51186">
    <property type="entry name" value="GNAT"/>
    <property type="match status" value="1"/>
</dbReference>
<dbReference type="PANTHER" id="PTHR43415:SF3">
    <property type="entry name" value="GNAT-FAMILY ACETYLTRANSFERASE"/>
    <property type="match status" value="1"/>
</dbReference>
<accession>A0ABV2KU17</accession>
<protein>
    <submittedName>
        <fullName evidence="2">RimJ/RimL family protein N-acetyltransferase</fullName>
    </submittedName>
</protein>
<evidence type="ECO:0000313" key="3">
    <source>
        <dbReference type="Proteomes" id="UP001549167"/>
    </source>
</evidence>
<dbReference type="EMBL" id="JBEPMX010000004">
    <property type="protein sequence ID" value="MET3683074.1"/>
    <property type="molecule type" value="Genomic_DNA"/>
</dbReference>
<name>A0ABV2KU17_9BACI</name>
<keyword evidence="3" id="KW-1185">Reference proteome</keyword>
<dbReference type="Proteomes" id="UP001549167">
    <property type="component" value="Unassembled WGS sequence"/>
</dbReference>
<reference evidence="2 3" key="1">
    <citation type="submission" date="2024-06" db="EMBL/GenBank/DDBJ databases">
        <title>Genomic Encyclopedia of Type Strains, Phase IV (KMG-IV): sequencing the most valuable type-strain genomes for metagenomic binning, comparative biology and taxonomic classification.</title>
        <authorList>
            <person name="Goeker M."/>
        </authorList>
    </citation>
    <scope>NUCLEOTIDE SEQUENCE [LARGE SCALE GENOMIC DNA]</scope>
    <source>
        <strain evidence="2 3">DSM 23520</strain>
    </source>
</reference>
<dbReference type="PANTHER" id="PTHR43415">
    <property type="entry name" value="SPERMIDINE N(1)-ACETYLTRANSFERASE"/>
    <property type="match status" value="1"/>
</dbReference>
<evidence type="ECO:0000259" key="1">
    <source>
        <dbReference type="PROSITE" id="PS51186"/>
    </source>
</evidence>
<feature type="domain" description="N-acetyltransferase" evidence="1">
    <location>
        <begin position="3"/>
        <end position="166"/>
    </location>
</feature>
<dbReference type="InterPro" id="IPR000182">
    <property type="entry name" value="GNAT_dom"/>
</dbReference>
<gene>
    <name evidence="2" type="ORF">ABID56_001164</name>
</gene>
<evidence type="ECO:0000313" key="2">
    <source>
        <dbReference type="EMBL" id="MET3683074.1"/>
    </source>
</evidence>
<dbReference type="SUPFAM" id="SSF55729">
    <property type="entry name" value="Acyl-CoA N-acyltransferases (Nat)"/>
    <property type="match status" value="1"/>
</dbReference>
<sequence length="172" mass="19972">MAVYIRPVEQEDLPNILQSSTNPTIRFLTGTTATFSLEQLQHHFDKAKHDDTRFDFVICLNQTGEIVGEGAILDIDYDNRSAAFRLALSHQNHFNQGYGSQTIRIILAIVFYEYQLYRLQLEVYSHNPRAIATYEKLGFKREGVLRQALYYDGTFYDEIVMAMLKDDYLKKS</sequence>
<dbReference type="Pfam" id="PF13302">
    <property type="entry name" value="Acetyltransf_3"/>
    <property type="match status" value="1"/>
</dbReference>
<dbReference type="Gene3D" id="3.40.630.30">
    <property type="match status" value="1"/>
</dbReference>
<comment type="caution">
    <text evidence="2">The sequence shown here is derived from an EMBL/GenBank/DDBJ whole genome shotgun (WGS) entry which is preliminary data.</text>
</comment>
<organism evidence="2 3">
    <name type="scientific">Alkalibacillus flavidus</name>
    <dbReference type="NCBI Taxonomy" id="546021"/>
    <lineage>
        <taxon>Bacteria</taxon>
        <taxon>Bacillati</taxon>
        <taxon>Bacillota</taxon>
        <taxon>Bacilli</taxon>
        <taxon>Bacillales</taxon>
        <taxon>Bacillaceae</taxon>
        <taxon>Alkalibacillus</taxon>
    </lineage>
</organism>